<evidence type="ECO:0000256" key="6">
    <source>
        <dbReference type="RuleBase" id="RU361264"/>
    </source>
</evidence>
<dbReference type="RefSeq" id="XP_040765533.1">
    <property type="nucleotide sequence ID" value="XM_040911217.1"/>
</dbReference>
<dbReference type="OrthoDB" id="411251at2759"/>
<dbReference type="PANTHER" id="PTHR21236">
    <property type="entry name" value="GOLGI MEMBRANE PROTEIN YIP1"/>
    <property type="match status" value="1"/>
</dbReference>
<keyword evidence="10" id="KW-1185">Reference proteome</keyword>
<evidence type="ECO:0000256" key="2">
    <source>
        <dbReference type="ARBA" id="ARBA00010596"/>
    </source>
</evidence>
<dbReference type="GO" id="GO:0000139">
    <property type="term" value="C:Golgi membrane"/>
    <property type="evidence" value="ECO:0007669"/>
    <property type="project" value="UniProtKB-SubCell"/>
</dbReference>
<dbReference type="Pfam" id="PF04893">
    <property type="entry name" value="Yip1"/>
    <property type="match status" value="1"/>
</dbReference>
<keyword evidence="5 6" id="KW-0472">Membrane</keyword>
<dbReference type="InterPro" id="IPR006977">
    <property type="entry name" value="Yip1_dom"/>
</dbReference>
<protein>
    <recommendedName>
        <fullName evidence="6">Protein YIP</fullName>
    </recommendedName>
</protein>
<feature type="compositionally biased region" description="Acidic residues" evidence="7">
    <location>
        <begin position="25"/>
        <end position="35"/>
    </location>
</feature>
<comment type="subcellular location">
    <subcellularLocation>
        <location evidence="6">Golgi apparatus membrane</location>
        <topology evidence="6">Multi-pass membrane protein</topology>
    </subcellularLocation>
    <subcellularLocation>
        <location evidence="1">Membrane</location>
        <topology evidence="1">Multi-pass membrane protein</topology>
    </subcellularLocation>
</comment>
<dbReference type="GeneID" id="63828245"/>
<evidence type="ECO:0000256" key="5">
    <source>
        <dbReference type="ARBA" id="ARBA00023136"/>
    </source>
</evidence>
<dbReference type="STRING" id="1314785.A0A165EUL0"/>
<dbReference type="PANTHER" id="PTHR21236:SF1">
    <property type="entry name" value="PROTEIN YIPF6"/>
    <property type="match status" value="1"/>
</dbReference>
<organism evidence="9 10">
    <name type="scientific">Laetiporus sulphureus 93-53</name>
    <dbReference type="NCBI Taxonomy" id="1314785"/>
    <lineage>
        <taxon>Eukaryota</taxon>
        <taxon>Fungi</taxon>
        <taxon>Dikarya</taxon>
        <taxon>Basidiomycota</taxon>
        <taxon>Agaricomycotina</taxon>
        <taxon>Agaricomycetes</taxon>
        <taxon>Polyporales</taxon>
        <taxon>Laetiporus</taxon>
    </lineage>
</organism>
<evidence type="ECO:0000259" key="8">
    <source>
        <dbReference type="Pfam" id="PF04893"/>
    </source>
</evidence>
<dbReference type="GO" id="GO:0006888">
    <property type="term" value="P:endoplasmic reticulum to Golgi vesicle-mediated transport"/>
    <property type="evidence" value="ECO:0007669"/>
    <property type="project" value="InterPro"/>
</dbReference>
<keyword evidence="4 6" id="KW-1133">Transmembrane helix</keyword>
<dbReference type="InParanoid" id="A0A165EUL0"/>
<feature type="transmembrane region" description="Helical" evidence="6">
    <location>
        <begin position="206"/>
        <end position="227"/>
    </location>
</feature>
<reference evidence="9 10" key="1">
    <citation type="journal article" date="2016" name="Mol. Biol. Evol.">
        <title>Comparative Genomics of Early-Diverging Mushroom-Forming Fungi Provides Insights into the Origins of Lignocellulose Decay Capabilities.</title>
        <authorList>
            <person name="Nagy L.G."/>
            <person name="Riley R."/>
            <person name="Tritt A."/>
            <person name="Adam C."/>
            <person name="Daum C."/>
            <person name="Floudas D."/>
            <person name="Sun H."/>
            <person name="Yadav J.S."/>
            <person name="Pangilinan J."/>
            <person name="Larsson K.H."/>
            <person name="Matsuura K."/>
            <person name="Barry K."/>
            <person name="Labutti K."/>
            <person name="Kuo R."/>
            <person name="Ohm R.A."/>
            <person name="Bhattacharya S.S."/>
            <person name="Shirouzu T."/>
            <person name="Yoshinaga Y."/>
            <person name="Martin F.M."/>
            <person name="Grigoriev I.V."/>
            <person name="Hibbett D.S."/>
        </authorList>
    </citation>
    <scope>NUCLEOTIDE SEQUENCE [LARGE SCALE GENOMIC DNA]</scope>
    <source>
        <strain evidence="9 10">93-53</strain>
    </source>
</reference>
<evidence type="ECO:0000256" key="1">
    <source>
        <dbReference type="ARBA" id="ARBA00004141"/>
    </source>
</evidence>
<comment type="similarity">
    <text evidence="2 6">Belongs to the YIP1 family.</text>
</comment>
<proteinExistence type="inferred from homology"/>
<feature type="region of interest" description="Disordered" evidence="7">
    <location>
        <begin position="1"/>
        <end position="91"/>
    </location>
</feature>
<feature type="domain" description="Yip1" evidence="8">
    <location>
        <begin position="128"/>
        <end position="276"/>
    </location>
</feature>
<sequence length="280" mass="30257">MSNIQHFDGNDVATPITSTSQFIQADDDDDLDEDIPAFTHPSLGTPQSAVDKGKGREPERLGSTSGAYAASPVSGNIGSTTNGGPRSARSTVGGVQVEMRYTGIDTLDEPISTTIGRDLLSIYTKLVHVLYPPKAGGREVLRDWDLWGPLVICLTLGILLSIRASALQSLSIFTSVVCLMTFGSLIVTVQAKLLGGRVSFFQGLCVFGYCVAPLNIAALVAVFVRLIFVRAPLTLAMWAWCVWAAVNFLDGTKLEKQRTILAVYPLLLFYSILAWMIVIK</sequence>
<name>A0A165EUL0_9APHY</name>
<evidence type="ECO:0000256" key="4">
    <source>
        <dbReference type="ARBA" id="ARBA00022989"/>
    </source>
</evidence>
<feature type="transmembrane region" description="Helical" evidence="6">
    <location>
        <begin position="233"/>
        <end position="249"/>
    </location>
</feature>
<dbReference type="FunCoup" id="A0A165EUL0">
    <property type="interactions" value="265"/>
</dbReference>
<evidence type="ECO:0000313" key="9">
    <source>
        <dbReference type="EMBL" id="KZT07793.1"/>
    </source>
</evidence>
<dbReference type="EMBL" id="KV427618">
    <property type="protein sequence ID" value="KZT07793.1"/>
    <property type="molecule type" value="Genomic_DNA"/>
</dbReference>
<dbReference type="GO" id="GO:0005802">
    <property type="term" value="C:trans-Golgi network"/>
    <property type="evidence" value="ECO:0007669"/>
    <property type="project" value="TreeGrafter"/>
</dbReference>
<comment type="caution">
    <text evidence="6">Lacks conserved residue(s) required for the propagation of feature annotation.</text>
</comment>
<dbReference type="InterPro" id="IPR045231">
    <property type="entry name" value="Yip1/4-like"/>
</dbReference>
<evidence type="ECO:0000256" key="3">
    <source>
        <dbReference type="ARBA" id="ARBA00022692"/>
    </source>
</evidence>
<feature type="transmembrane region" description="Helical" evidence="6">
    <location>
        <begin position="172"/>
        <end position="194"/>
    </location>
</feature>
<feature type="compositionally biased region" description="Polar residues" evidence="7">
    <location>
        <begin position="73"/>
        <end position="90"/>
    </location>
</feature>
<feature type="transmembrane region" description="Helical" evidence="6">
    <location>
        <begin position="261"/>
        <end position="279"/>
    </location>
</feature>
<feature type="compositionally biased region" description="Basic and acidic residues" evidence="7">
    <location>
        <begin position="51"/>
        <end position="60"/>
    </location>
</feature>
<accession>A0A165EUL0</accession>
<keyword evidence="3 6" id="KW-0812">Transmembrane</keyword>
<gene>
    <name evidence="9" type="ORF">LAESUDRAFT_742855</name>
</gene>
<dbReference type="AlphaFoldDB" id="A0A165EUL0"/>
<evidence type="ECO:0000313" key="10">
    <source>
        <dbReference type="Proteomes" id="UP000076871"/>
    </source>
</evidence>
<dbReference type="Proteomes" id="UP000076871">
    <property type="component" value="Unassembled WGS sequence"/>
</dbReference>
<evidence type="ECO:0000256" key="7">
    <source>
        <dbReference type="SAM" id="MobiDB-lite"/>
    </source>
</evidence>